<gene>
    <name evidence="3" type="ORF">LAZ67_21002696</name>
</gene>
<accession>A0ABY6LRS4</accession>
<organism evidence="3 4">
    <name type="scientific">Cordylochernes scorpioides</name>
    <dbReference type="NCBI Taxonomy" id="51811"/>
    <lineage>
        <taxon>Eukaryota</taxon>
        <taxon>Metazoa</taxon>
        <taxon>Ecdysozoa</taxon>
        <taxon>Arthropoda</taxon>
        <taxon>Chelicerata</taxon>
        <taxon>Arachnida</taxon>
        <taxon>Pseudoscorpiones</taxon>
        <taxon>Cheliferoidea</taxon>
        <taxon>Chernetidae</taxon>
        <taxon>Cordylochernes</taxon>
    </lineage>
</organism>
<sequence>MWLEAVLGLVAFVTALALGMDLELRVKANNRTLSVFDPARERLWQGPFTFLQAADTQFGMIENYIERNADPGWQQEIALTRKMVKAANAMSPRPRFLIICGDLVDAMPGTPKNEPQIRDFKKVLEGLDNQIPLVCVCGNHDIGNQPTVESIQHYNRHFGDDYFSFLCGGVKFIVLNSQFYENPSKPDFNQKCGQVVHLAEAHDTWLDSELADNNYRHLVIFQHIPWFLTRPDEPKQYFNIDFDLRHKMLSKFKQAVSETSITHNYYPLDQIPVKVDLELIG</sequence>
<keyword evidence="4" id="KW-1185">Reference proteome</keyword>
<dbReference type="PANTHER" id="PTHR43143:SF1">
    <property type="entry name" value="SERINE_THREONINE-PROTEIN PHOSPHATASE CPPED1"/>
    <property type="match status" value="1"/>
</dbReference>
<evidence type="ECO:0000313" key="3">
    <source>
        <dbReference type="EMBL" id="UYV82528.1"/>
    </source>
</evidence>
<dbReference type="InterPro" id="IPR051918">
    <property type="entry name" value="STPP_CPPED1"/>
</dbReference>
<evidence type="ECO:0000259" key="2">
    <source>
        <dbReference type="Pfam" id="PF00149"/>
    </source>
</evidence>
<dbReference type="Gene3D" id="3.60.21.10">
    <property type="match status" value="1"/>
</dbReference>
<reference evidence="3 4" key="1">
    <citation type="submission" date="2022-01" db="EMBL/GenBank/DDBJ databases">
        <title>A chromosomal length assembly of Cordylochernes scorpioides.</title>
        <authorList>
            <person name="Zeh D."/>
            <person name="Zeh J."/>
        </authorList>
    </citation>
    <scope>NUCLEOTIDE SEQUENCE [LARGE SCALE GENOMIC DNA]</scope>
    <source>
        <strain evidence="3">IN4F17</strain>
        <tissue evidence="3">Whole Body</tissue>
    </source>
</reference>
<protein>
    <submittedName>
        <fullName evidence="3">CPPED1</fullName>
    </submittedName>
</protein>
<feature type="chain" id="PRO_5045346984" evidence="1">
    <location>
        <begin position="18"/>
        <end position="281"/>
    </location>
</feature>
<dbReference type="PANTHER" id="PTHR43143">
    <property type="entry name" value="METALLOPHOSPHOESTERASE, CALCINEURIN SUPERFAMILY"/>
    <property type="match status" value="1"/>
</dbReference>
<dbReference type="EMBL" id="CP092883">
    <property type="protein sequence ID" value="UYV82528.1"/>
    <property type="molecule type" value="Genomic_DNA"/>
</dbReference>
<dbReference type="SUPFAM" id="SSF56300">
    <property type="entry name" value="Metallo-dependent phosphatases"/>
    <property type="match status" value="1"/>
</dbReference>
<dbReference type="InterPro" id="IPR004843">
    <property type="entry name" value="Calcineurin-like_PHP"/>
</dbReference>
<name>A0ABY6LRS4_9ARAC</name>
<feature type="signal peptide" evidence="1">
    <location>
        <begin position="1"/>
        <end position="17"/>
    </location>
</feature>
<keyword evidence="1" id="KW-0732">Signal</keyword>
<evidence type="ECO:0000313" key="4">
    <source>
        <dbReference type="Proteomes" id="UP001235939"/>
    </source>
</evidence>
<feature type="domain" description="Calcineurin-like phosphoesterase" evidence="2">
    <location>
        <begin position="49"/>
        <end position="227"/>
    </location>
</feature>
<dbReference type="InterPro" id="IPR029052">
    <property type="entry name" value="Metallo-depent_PP-like"/>
</dbReference>
<proteinExistence type="predicted"/>
<dbReference type="Proteomes" id="UP001235939">
    <property type="component" value="Chromosome 21"/>
</dbReference>
<dbReference type="Pfam" id="PF00149">
    <property type="entry name" value="Metallophos"/>
    <property type="match status" value="1"/>
</dbReference>
<evidence type="ECO:0000256" key="1">
    <source>
        <dbReference type="SAM" id="SignalP"/>
    </source>
</evidence>